<gene>
    <name evidence="2" type="ORF">EGW08_020698</name>
</gene>
<organism evidence="2 3">
    <name type="scientific">Elysia chlorotica</name>
    <name type="common">Eastern emerald elysia</name>
    <name type="synonym">Sea slug</name>
    <dbReference type="NCBI Taxonomy" id="188477"/>
    <lineage>
        <taxon>Eukaryota</taxon>
        <taxon>Metazoa</taxon>
        <taxon>Spiralia</taxon>
        <taxon>Lophotrochozoa</taxon>
        <taxon>Mollusca</taxon>
        <taxon>Gastropoda</taxon>
        <taxon>Heterobranchia</taxon>
        <taxon>Euthyneura</taxon>
        <taxon>Panpulmonata</taxon>
        <taxon>Sacoglossa</taxon>
        <taxon>Placobranchoidea</taxon>
        <taxon>Plakobranchidae</taxon>
        <taxon>Elysia</taxon>
    </lineage>
</organism>
<protein>
    <submittedName>
        <fullName evidence="2">Uncharacterized protein</fullName>
    </submittedName>
</protein>
<evidence type="ECO:0000256" key="1">
    <source>
        <dbReference type="SAM" id="MobiDB-lite"/>
    </source>
</evidence>
<dbReference type="Proteomes" id="UP000271974">
    <property type="component" value="Unassembled WGS sequence"/>
</dbReference>
<feature type="compositionally biased region" description="Basic residues" evidence="1">
    <location>
        <begin position="1"/>
        <end position="17"/>
    </location>
</feature>
<dbReference type="OrthoDB" id="10660772at2759"/>
<evidence type="ECO:0000313" key="2">
    <source>
        <dbReference type="EMBL" id="RUS71542.1"/>
    </source>
</evidence>
<proteinExistence type="predicted"/>
<feature type="compositionally biased region" description="Basic and acidic residues" evidence="1">
    <location>
        <begin position="214"/>
        <end position="226"/>
    </location>
</feature>
<feature type="compositionally biased region" description="Basic and acidic residues" evidence="1">
    <location>
        <begin position="143"/>
        <end position="155"/>
    </location>
</feature>
<comment type="caution">
    <text evidence="2">The sequence shown here is derived from an EMBL/GenBank/DDBJ whole genome shotgun (WGS) entry which is preliminary data.</text>
</comment>
<accession>A0A433SQN4</accession>
<dbReference type="EMBL" id="RQTK01001199">
    <property type="protein sequence ID" value="RUS71542.1"/>
    <property type="molecule type" value="Genomic_DNA"/>
</dbReference>
<feature type="compositionally biased region" description="Polar residues" evidence="1">
    <location>
        <begin position="185"/>
        <end position="201"/>
    </location>
</feature>
<feature type="region of interest" description="Disordered" evidence="1">
    <location>
        <begin position="1"/>
        <end position="23"/>
    </location>
</feature>
<reference evidence="2 3" key="1">
    <citation type="submission" date="2019-01" db="EMBL/GenBank/DDBJ databases">
        <title>A draft genome assembly of the solar-powered sea slug Elysia chlorotica.</title>
        <authorList>
            <person name="Cai H."/>
            <person name="Li Q."/>
            <person name="Fang X."/>
            <person name="Li J."/>
            <person name="Curtis N.E."/>
            <person name="Altenburger A."/>
            <person name="Shibata T."/>
            <person name="Feng M."/>
            <person name="Maeda T."/>
            <person name="Schwartz J.A."/>
            <person name="Shigenobu S."/>
            <person name="Lundholm N."/>
            <person name="Nishiyama T."/>
            <person name="Yang H."/>
            <person name="Hasebe M."/>
            <person name="Li S."/>
            <person name="Pierce S.K."/>
            <person name="Wang J."/>
        </authorList>
    </citation>
    <scope>NUCLEOTIDE SEQUENCE [LARGE SCALE GENOMIC DNA]</scope>
    <source>
        <strain evidence="2">EC2010</strain>
        <tissue evidence="2">Whole organism of an adult</tissue>
    </source>
</reference>
<evidence type="ECO:0000313" key="3">
    <source>
        <dbReference type="Proteomes" id="UP000271974"/>
    </source>
</evidence>
<feature type="region of interest" description="Disordered" evidence="1">
    <location>
        <begin position="142"/>
        <end position="201"/>
    </location>
</feature>
<sequence length="379" mass="40505">MSMYRRAVRQRSKKKRPLSVASLDERSRQSLLSQLVDMSNIGPPANTAASEAAQGGACSVLRRSTSDIPAVSWGAIYRSKSDSGAASRVARGSNSVAFSSDLEMVSCTIGELARQRASVVNVVAKAQDTVGVPLVNVVTPEGQSRHCTSESDGRYGQRNKGASNKLPATFPDVQSPPGREALVGNSVQQRNSTLSRSFSNGHSLSLMERSLDLESNRSASHSDHDINAGPCNGGDGALQTRRLYSGGHSNIQKRHSTGEAAISEYVDRQSSSGCSLTSSCPDRQLVSVGDKQYSSNRLGVDGKANHTVAYYKTSLSGQVANGIQAALNFNSQSRRNDITLKLKVHGDTPSLQFVMAALLEFATITVRIRMSLTDREGTP</sequence>
<feature type="region of interest" description="Disordered" evidence="1">
    <location>
        <begin position="214"/>
        <end position="239"/>
    </location>
</feature>
<name>A0A433SQN4_ELYCH</name>
<dbReference type="AlphaFoldDB" id="A0A433SQN4"/>
<keyword evidence="3" id="KW-1185">Reference proteome</keyword>